<dbReference type="InterPro" id="IPR043188">
    <property type="entry name" value="DCDC1"/>
</dbReference>
<dbReference type="GO" id="GO:0035556">
    <property type="term" value="P:intracellular signal transduction"/>
    <property type="evidence" value="ECO:0007669"/>
    <property type="project" value="InterPro"/>
</dbReference>
<feature type="region of interest" description="Disordered" evidence="1">
    <location>
        <begin position="389"/>
        <end position="436"/>
    </location>
</feature>
<feature type="region of interest" description="Disordered" evidence="1">
    <location>
        <begin position="1"/>
        <end position="20"/>
    </location>
</feature>
<reference evidence="3 4" key="1">
    <citation type="journal article" date="2021" name="Cell">
        <title>Tracing the genetic footprints of vertebrate landing in non-teleost ray-finned fishes.</title>
        <authorList>
            <person name="Bi X."/>
            <person name="Wang K."/>
            <person name="Yang L."/>
            <person name="Pan H."/>
            <person name="Jiang H."/>
            <person name="Wei Q."/>
            <person name="Fang M."/>
            <person name="Yu H."/>
            <person name="Zhu C."/>
            <person name="Cai Y."/>
            <person name="He Y."/>
            <person name="Gan X."/>
            <person name="Zeng H."/>
            <person name="Yu D."/>
            <person name="Zhu Y."/>
            <person name="Jiang H."/>
            <person name="Qiu Q."/>
            <person name="Yang H."/>
            <person name="Zhang Y.E."/>
            <person name="Wang W."/>
            <person name="Zhu M."/>
            <person name="He S."/>
            <person name="Zhang G."/>
        </authorList>
    </citation>
    <scope>NUCLEOTIDE SEQUENCE [LARGE SCALE GENOMIC DNA]</scope>
    <source>
        <strain evidence="3">Bchr_013</strain>
    </source>
</reference>
<feature type="non-terminal residue" evidence="3">
    <location>
        <position position="789"/>
    </location>
</feature>
<dbReference type="PROSITE" id="PS50309">
    <property type="entry name" value="DC"/>
    <property type="match status" value="1"/>
</dbReference>
<dbReference type="SUPFAM" id="SSF50370">
    <property type="entry name" value="Ricin B-like lectins"/>
    <property type="match status" value="1"/>
</dbReference>
<dbReference type="EMBL" id="JAATIS010004040">
    <property type="protein sequence ID" value="KAG2462743.1"/>
    <property type="molecule type" value="Genomic_DNA"/>
</dbReference>
<dbReference type="Pfam" id="PF24478">
    <property type="entry name" value="DCX2_DCDC1"/>
    <property type="match status" value="1"/>
</dbReference>
<feature type="region of interest" description="Disordered" evidence="1">
    <location>
        <begin position="87"/>
        <end position="108"/>
    </location>
</feature>
<feature type="region of interest" description="Disordered" evidence="1">
    <location>
        <begin position="765"/>
        <end position="789"/>
    </location>
</feature>
<dbReference type="GO" id="GO:0030496">
    <property type="term" value="C:midbody"/>
    <property type="evidence" value="ECO:0007669"/>
    <property type="project" value="TreeGrafter"/>
</dbReference>
<dbReference type="Gene3D" id="3.10.20.230">
    <property type="entry name" value="Doublecortin domain"/>
    <property type="match status" value="1"/>
</dbReference>
<feature type="domain" description="Doublecortin" evidence="2">
    <location>
        <begin position="669"/>
        <end position="725"/>
    </location>
</feature>
<dbReference type="GO" id="GO:0008017">
    <property type="term" value="F:microtubule binding"/>
    <property type="evidence" value="ECO:0007669"/>
    <property type="project" value="InterPro"/>
</dbReference>
<feature type="compositionally biased region" description="Polar residues" evidence="1">
    <location>
        <begin position="401"/>
        <end position="422"/>
    </location>
</feature>
<dbReference type="Pfam" id="PF25510">
    <property type="entry name" value="Ubiquitin_DCDC1"/>
    <property type="match status" value="1"/>
</dbReference>
<dbReference type="InterPro" id="IPR057424">
    <property type="entry name" value="Ubiquitin_DCDC1"/>
</dbReference>
<feature type="non-terminal residue" evidence="3">
    <location>
        <position position="1"/>
    </location>
</feature>
<sequence>MKGGGPFYHTPDGLQLLPSIPPQTRPSVAEVLAVHPEALRVFPVFFPPAVPGVAEVLGSRFLQALGRRLAVATGPYRVGLPSPLPEATNKNKAVAPSWSGGGTSPRPIRSGVPVYENGQSTGGITVYLNRKEVERGCENNIKTMMDRMIHQRLQFCTDYSPSGLNLFPTCLFDQHGQKIQNPLSLQNDQEVWVAYGEDYRSPYNPVVNVAFDRVIAVHEEDKTCVYKMPPCDVDLPAAYDKYVKEFEVGRTVLWNLEDPQVVMYASVTVTSRSKGPSPKKKDNETQMFTSWSLTHIWIVTKAGVFLSRAMPQLCLAADDHSITLRTKDGASVEAYKLRIQKRIKGCPYQQWVFGKDGHIHSMANSEFVLTYLEELNVREEVTQTEEYNHQGAWSAEHQKTDSSFANKVSGSNVSDTNQTQVSRPIDTQPMPSGAPVESPQLTVALVRKLEDKHPKATAQRWAIKHEGTAKVGQWKFSKVENPLWNKLTYMWPVLPNGDLNELLSMCTTRLELSSAACRLYTADGTPAFRISELMAWAVNECFLASNTEEQEENQDSELAIQQEDDTASGRRISAMLPCRMIPTKSPVQPVVVEGGWMEPSQEEVKLMEDIQNIEVHLAEVQNVQGKKQIHFVQNISACEGDLYHLPSVKRVLVFVNGGNLKEGVFAWGKSIEELLDSCTIKLGMRKPAQILYTVEGKEISSMDEIERDMLICASSGEPFMTTKDDYRTLDGSTSTTLGIVTKQLEHFRVIIKGAASLQWMSLSRDEEDGAWEDRSKGIKGAERRKKRRD</sequence>
<dbReference type="CDD" id="cd17159">
    <property type="entry name" value="DCX4_DCDC5"/>
    <property type="match status" value="1"/>
</dbReference>
<dbReference type="GO" id="GO:1902412">
    <property type="term" value="P:regulation of mitotic cytokinesis"/>
    <property type="evidence" value="ECO:0007669"/>
    <property type="project" value="InterPro"/>
</dbReference>
<keyword evidence="4" id="KW-1185">Reference proteome</keyword>
<gene>
    <name evidence="3" type="primary">Dcdc5</name>
    <name evidence="3" type="ORF">GTO96_0000361</name>
</gene>
<evidence type="ECO:0000256" key="1">
    <source>
        <dbReference type="SAM" id="MobiDB-lite"/>
    </source>
</evidence>
<name>A0A8X7X7M8_POLSE</name>
<comment type="caution">
    <text evidence="3">The sequence shown here is derived from an EMBL/GenBank/DDBJ whole genome shotgun (WGS) entry which is preliminary data.</text>
</comment>
<dbReference type="InterPro" id="IPR036572">
    <property type="entry name" value="Doublecortin_dom_sf"/>
</dbReference>
<evidence type="ECO:0000313" key="4">
    <source>
        <dbReference type="Proteomes" id="UP000886611"/>
    </source>
</evidence>
<dbReference type="InterPro" id="IPR035992">
    <property type="entry name" value="Ricin_B-like_lectins"/>
</dbReference>
<dbReference type="InterPro" id="IPR056415">
    <property type="entry name" value="DCX2_DCDC1"/>
</dbReference>
<protein>
    <submittedName>
        <fullName evidence="3">DCDC5 protein</fullName>
    </submittedName>
</protein>
<dbReference type="PANTHER" id="PTHR46302">
    <property type="entry name" value="DOUBLECORTIN DOMAIN-CONTAINING PROTEIN 1"/>
    <property type="match status" value="1"/>
</dbReference>
<evidence type="ECO:0000259" key="2">
    <source>
        <dbReference type="PROSITE" id="PS50309"/>
    </source>
</evidence>
<organism evidence="3 4">
    <name type="scientific">Polypterus senegalus</name>
    <name type="common">Senegal bichir</name>
    <dbReference type="NCBI Taxonomy" id="55291"/>
    <lineage>
        <taxon>Eukaryota</taxon>
        <taxon>Metazoa</taxon>
        <taxon>Chordata</taxon>
        <taxon>Craniata</taxon>
        <taxon>Vertebrata</taxon>
        <taxon>Euteleostomi</taxon>
        <taxon>Actinopterygii</taxon>
        <taxon>Polypteriformes</taxon>
        <taxon>Polypteridae</taxon>
        <taxon>Polypterus</taxon>
    </lineage>
</organism>
<dbReference type="InterPro" id="IPR003533">
    <property type="entry name" value="Doublecortin_dom"/>
</dbReference>
<proteinExistence type="predicted"/>
<dbReference type="AlphaFoldDB" id="A0A8X7X7M8"/>
<dbReference type="PANTHER" id="PTHR46302:SF3">
    <property type="entry name" value="DOUBLECORTIN DOMAIN-CONTAINING PROTEIN 1"/>
    <property type="match status" value="1"/>
</dbReference>
<feature type="compositionally biased region" description="Basic and acidic residues" evidence="1">
    <location>
        <begin position="771"/>
        <end position="781"/>
    </location>
</feature>
<evidence type="ECO:0000313" key="3">
    <source>
        <dbReference type="EMBL" id="KAG2462743.1"/>
    </source>
</evidence>
<dbReference type="Proteomes" id="UP000886611">
    <property type="component" value="Unassembled WGS sequence"/>
</dbReference>
<dbReference type="SUPFAM" id="SSF89837">
    <property type="entry name" value="Doublecortin (DC)"/>
    <property type="match status" value="1"/>
</dbReference>
<dbReference type="SMART" id="SM00537">
    <property type="entry name" value="DCX"/>
    <property type="match status" value="1"/>
</dbReference>
<accession>A0A8X7X7M8</accession>